<organism evidence="1 2">
    <name type="scientific">Nocardia goodfellowii</name>
    <dbReference type="NCBI Taxonomy" id="882446"/>
    <lineage>
        <taxon>Bacteria</taxon>
        <taxon>Bacillati</taxon>
        <taxon>Actinomycetota</taxon>
        <taxon>Actinomycetes</taxon>
        <taxon>Mycobacteriales</taxon>
        <taxon>Nocardiaceae</taxon>
        <taxon>Nocardia</taxon>
    </lineage>
</organism>
<evidence type="ECO:0000313" key="2">
    <source>
        <dbReference type="Proteomes" id="UP001519325"/>
    </source>
</evidence>
<comment type="caution">
    <text evidence="1">The sequence shown here is derived from an EMBL/GenBank/DDBJ whole genome shotgun (WGS) entry which is preliminary data.</text>
</comment>
<dbReference type="RefSeq" id="WP_209893146.1">
    <property type="nucleotide sequence ID" value="NZ_JAGGMR010000001.1"/>
</dbReference>
<reference evidence="1 2" key="1">
    <citation type="submission" date="2021-03" db="EMBL/GenBank/DDBJ databases">
        <title>Sequencing the genomes of 1000 actinobacteria strains.</title>
        <authorList>
            <person name="Klenk H.-P."/>
        </authorList>
    </citation>
    <scope>NUCLEOTIDE SEQUENCE [LARGE SCALE GENOMIC DNA]</scope>
    <source>
        <strain evidence="1 2">DSM 45516</strain>
    </source>
</reference>
<dbReference type="EMBL" id="JAGGMR010000001">
    <property type="protein sequence ID" value="MBP2191471.1"/>
    <property type="molecule type" value="Genomic_DNA"/>
</dbReference>
<dbReference type="Proteomes" id="UP001519325">
    <property type="component" value="Unassembled WGS sequence"/>
</dbReference>
<evidence type="ECO:0000313" key="1">
    <source>
        <dbReference type="EMBL" id="MBP2191471.1"/>
    </source>
</evidence>
<accession>A0ABS4QLD1</accession>
<protein>
    <submittedName>
        <fullName evidence="1">Uncharacterized protein</fullName>
    </submittedName>
</protein>
<name>A0ABS4QLD1_9NOCA</name>
<keyword evidence="2" id="KW-1185">Reference proteome</keyword>
<gene>
    <name evidence="1" type="ORF">BJ987_004372</name>
</gene>
<sequence length="60" mass="6830">MARHWLRCAAQDYYETEVSLSAVQHVYALRPLTPAVVAELDQSVELADLEPDIAEIDYPR</sequence>
<proteinExistence type="predicted"/>